<keyword evidence="3" id="KW-1185">Reference proteome</keyword>
<name>A0A9Q0KKK0_9MAGN</name>
<evidence type="ECO:0000259" key="1">
    <source>
        <dbReference type="Pfam" id="PF25276"/>
    </source>
</evidence>
<dbReference type="Pfam" id="PF25276">
    <property type="entry name" value="DUF7870"/>
    <property type="match status" value="1"/>
</dbReference>
<accession>A0A9Q0KKK0</accession>
<organism evidence="2 3">
    <name type="scientific">Protea cynaroides</name>
    <dbReference type="NCBI Taxonomy" id="273540"/>
    <lineage>
        <taxon>Eukaryota</taxon>
        <taxon>Viridiplantae</taxon>
        <taxon>Streptophyta</taxon>
        <taxon>Embryophyta</taxon>
        <taxon>Tracheophyta</taxon>
        <taxon>Spermatophyta</taxon>
        <taxon>Magnoliopsida</taxon>
        <taxon>Proteales</taxon>
        <taxon>Proteaceae</taxon>
        <taxon>Protea</taxon>
    </lineage>
</organism>
<proteinExistence type="predicted"/>
<dbReference type="Proteomes" id="UP001141806">
    <property type="component" value="Unassembled WGS sequence"/>
</dbReference>
<sequence>MNAATKRCLSRIVFESQEGSIEWPRKMFSLNHHELLQVKQSNIYLKNTKYLPDLMDDSLEVYPRRIFIDVGFPDKDDNGSPIWFERNYPTRNRDFEMYKIETVNEEVKGDPVPQMSMSDWLKNNVKEEEYVVMKAEVEVVEEMMKKTEPG</sequence>
<evidence type="ECO:0000313" key="2">
    <source>
        <dbReference type="EMBL" id="KAJ4972206.1"/>
    </source>
</evidence>
<dbReference type="PANTHER" id="PTHR33597">
    <property type="entry name" value="OS02G0760400 PROTEIN"/>
    <property type="match status" value="1"/>
</dbReference>
<dbReference type="InterPro" id="IPR057192">
    <property type="entry name" value="DUF7870"/>
</dbReference>
<protein>
    <recommendedName>
        <fullName evidence="1">DUF7870 domain-containing protein</fullName>
    </recommendedName>
</protein>
<reference evidence="2" key="1">
    <citation type="journal article" date="2023" name="Plant J.">
        <title>The genome of the king protea, Protea cynaroides.</title>
        <authorList>
            <person name="Chang J."/>
            <person name="Duong T.A."/>
            <person name="Schoeman C."/>
            <person name="Ma X."/>
            <person name="Roodt D."/>
            <person name="Barker N."/>
            <person name="Li Z."/>
            <person name="Van de Peer Y."/>
            <person name="Mizrachi E."/>
        </authorList>
    </citation>
    <scope>NUCLEOTIDE SEQUENCE</scope>
    <source>
        <tissue evidence="2">Young leaves</tissue>
    </source>
</reference>
<comment type="caution">
    <text evidence="2">The sequence shown here is derived from an EMBL/GenBank/DDBJ whole genome shotgun (WGS) entry which is preliminary data.</text>
</comment>
<dbReference type="PANTHER" id="PTHR33597:SF11">
    <property type="entry name" value="OS07G0620600 PROTEIN"/>
    <property type="match status" value="1"/>
</dbReference>
<dbReference type="AlphaFoldDB" id="A0A9Q0KKK0"/>
<evidence type="ECO:0000313" key="3">
    <source>
        <dbReference type="Proteomes" id="UP001141806"/>
    </source>
</evidence>
<feature type="domain" description="DUF7870" evidence="1">
    <location>
        <begin position="38"/>
        <end position="146"/>
    </location>
</feature>
<gene>
    <name evidence="2" type="ORF">NE237_005305</name>
</gene>
<dbReference type="OrthoDB" id="1919622at2759"/>
<dbReference type="EMBL" id="JAMYWD010000005">
    <property type="protein sequence ID" value="KAJ4972206.1"/>
    <property type="molecule type" value="Genomic_DNA"/>
</dbReference>